<keyword evidence="4" id="KW-0689">Ribosomal protein</keyword>
<dbReference type="Proteomes" id="UP000239203">
    <property type="component" value="Unassembled WGS sequence"/>
</dbReference>
<dbReference type="SUPFAM" id="SSF55729">
    <property type="entry name" value="Acyl-CoA N-acyltransferases (Nat)"/>
    <property type="match status" value="1"/>
</dbReference>
<dbReference type="PANTHER" id="PTHR43877:SF1">
    <property type="entry name" value="ACETYLTRANSFERASE"/>
    <property type="match status" value="1"/>
</dbReference>
<protein>
    <submittedName>
        <fullName evidence="4">Ribosomal protein S18 acetylase RimI-like enzyme</fullName>
    </submittedName>
</protein>
<reference evidence="4 5" key="1">
    <citation type="submission" date="2018-02" db="EMBL/GenBank/DDBJ databases">
        <title>Genomic Encyclopedia of Archaeal and Bacterial Type Strains, Phase II (KMG-II): from individual species to whole genera.</title>
        <authorList>
            <person name="Goeker M."/>
        </authorList>
    </citation>
    <scope>NUCLEOTIDE SEQUENCE [LARGE SCALE GENOMIC DNA]</scope>
    <source>
        <strain evidence="4 5">YU 961-1</strain>
    </source>
</reference>
<gene>
    <name evidence="4" type="ORF">CLV40_107127</name>
</gene>
<comment type="caution">
    <text evidence="4">The sequence shown here is derived from an EMBL/GenBank/DDBJ whole genome shotgun (WGS) entry which is preliminary data.</text>
</comment>
<dbReference type="Pfam" id="PF00583">
    <property type="entry name" value="Acetyltransf_1"/>
    <property type="match status" value="1"/>
</dbReference>
<evidence type="ECO:0000313" key="4">
    <source>
        <dbReference type="EMBL" id="PPK67463.1"/>
    </source>
</evidence>
<dbReference type="InterPro" id="IPR050832">
    <property type="entry name" value="Bact_Acetyltransf"/>
</dbReference>
<dbReference type="Gene3D" id="3.40.630.30">
    <property type="match status" value="1"/>
</dbReference>
<keyword evidence="2" id="KW-0012">Acyltransferase</keyword>
<dbReference type="RefSeq" id="WP_104479579.1">
    <property type="nucleotide sequence ID" value="NZ_CP154825.1"/>
</dbReference>
<organism evidence="4 5">
    <name type="scientific">Actinokineospora auranticolor</name>
    <dbReference type="NCBI Taxonomy" id="155976"/>
    <lineage>
        <taxon>Bacteria</taxon>
        <taxon>Bacillati</taxon>
        <taxon>Actinomycetota</taxon>
        <taxon>Actinomycetes</taxon>
        <taxon>Pseudonocardiales</taxon>
        <taxon>Pseudonocardiaceae</taxon>
        <taxon>Actinokineospora</taxon>
    </lineage>
</organism>
<sequence>MADAAVRPARPDDVPEIARLQVLTWQTAFEALLPPDVLAGLDERAAAQEWAQVIAQGPASVFVATEGAWTVGFCVAGPSPESESAAANDTPVEDAATVALIGTLLVEPRWGRRGHGGRLLAATGRTLREAGLTRGICWVPERNVSLTGFFRRAGWEPDGVVRTLDAGGAPLREVRLTGALDLELVQP</sequence>
<keyword evidence="1" id="KW-0808">Transferase</keyword>
<evidence type="ECO:0000313" key="5">
    <source>
        <dbReference type="Proteomes" id="UP000239203"/>
    </source>
</evidence>
<dbReference type="GO" id="GO:0005840">
    <property type="term" value="C:ribosome"/>
    <property type="evidence" value="ECO:0007669"/>
    <property type="project" value="UniProtKB-KW"/>
</dbReference>
<keyword evidence="5" id="KW-1185">Reference proteome</keyword>
<accession>A0A2S6GQK5</accession>
<keyword evidence="4" id="KW-0687">Ribonucleoprotein</keyword>
<dbReference type="EMBL" id="PTIX01000007">
    <property type="protein sequence ID" value="PPK67463.1"/>
    <property type="molecule type" value="Genomic_DNA"/>
</dbReference>
<evidence type="ECO:0000256" key="2">
    <source>
        <dbReference type="ARBA" id="ARBA00023315"/>
    </source>
</evidence>
<feature type="domain" description="N-acetyltransferase" evidence="3">
    <location>
        <begin position="4"/>
        <end position="177"/>
    </location>
</feature>
<dbReference type="OrthoDB" id="5243635at2"/>
<dbReference type="InterPro" id="IPR000182">
    <property type="entry name" value="GNAT_dom"/>
</dbReference>
<dbReference type="InterPro" id="IPR016181">
    <property type="entry name" value="Acyl_CoA_acyltransferase"/>
</dbReference>
<name>A0A2S6GQK5_9PSEU</name>
<evidence type="ECO:0000259" key="3">
    <source>
        <dbReference type="PROSITE" id="PS51186"/>
    </source>
</evidence>
<proteinExistence type="predicted"/>
<dbReference type="GO" id="GO:0016747">
    <property type="term" value="F:acyltransferase activity, transferring groups other than amino-acyl groups"/>
    <property type="evidence" value="ECO:0007669"/>
    <property type="project" value="InterPro"/>
</dbReference>
<evidence type="ECO:0000256" key="1">
    <source>
        <dbReference type="ARBA" id="ARBA00022679"/>
    </source>
</evidence>
<dbReference type="PANTHER" id="PTHR43877">
    <property type="entry name" value="AMINOALKYLPHOSPHONATE N-ACETYLTRANSFERASE-RELATED-RELATED"/>
    <property type="match status" value="1"/>
</dbReference>
<dbReference type="AlphaFoldDB" id="A0A2S6GQK5"/>
<dbReference type="PROSITE" id="PS51186">
    <property type="entry name" value="GNAT"/>
    <property type="match status" value="1"/>
</dbReference>